<accession>A0A0E9PTM8</accession>
<organism evidence="2">
    <name type="scientific">Anguilla anguilla</name>
    <name type="common">European freshwater eel</name>
    <name type="synonym">Muraena anguilla</name>
    <dbReference type="NCBI Taxonomy" id="7936"/>
    <lineage>
        <taxon>Eukaryota</taxon>
        <taxon>Metazoa</taxon>
        <taxon>Chordata</taxon>
        <taxon>Craniata</taxon>
        <taxon>Vertebrata</taxon>
        <taxon>Euteleostomi</taxon>
        <taxon>Actinopterygii</taxon>
        <taxon>Neopterygii</taxon>
        <taxon>Teleostei</taxon>
        <taxon>Anguilliformes</taxon>
        <taxon>Anguillidae</taxon>
        <taxon>Anguilla</taxon>
    </lineage>
</organism>
<feature type="region of interest" description="Disordered" evidence="1">
    <location>
        <begin position="1"/>
        <end position="33"/>
    </location>
</feature>
<dbReference type="EMBL" id="GBXM01100591">
    <property type="protein sequence ID" value="JAH07986.1"/>
    <property type="molecule type" value="Transcribed_RNA"/>
</dbReference>
<dbReference type="AlphaFoldDB" id="A0A0E9PTM8"/>
<evidence type="ECO:0000256" key="1">
    <source>
        <dbReference type="SAM" id="MobiDB-lite"/>
    </source>
</evidence>
<evidence type="ECO:0000313" key="2">
    <source>
        <dbReference type="EMBL" id="JAH07986.1"/>
    </source>
</evidence>
<proteinExistence type="predicted"/>
<name>A0A0E9PTM8_ANGAN</name>
<protein>
    <submittedName>
        <fullName evidence="2">Uncharacterized protein</fullName>
    </submittedName>
</protein>
<sequence length="33" mass="3609">MTQSVVALSESRYQTTGLPAAMPRSRSRPGFEP</sequence>
<feature type="compositionally biased region" description="Polar residues" evidence="1">
    <location>
        <begin position="1"/>
        <end position="17"/>
    </location>
</feature>
<reference evidence="2" key="2">
    <citation type="journal article" date="2015" name="Fish Shellfish Immunol.">
        <title>Early steps in the European eel (Anguilla anguilla)-Vibrio vulnificus interaction in the gills: Role of the RtxA13 toxin.</title>
        <authorList>
            <person name="Callol A."/>
            <person name="Pajuelo D."/>
            <person name="Ebbesson L."/>
            <person name="Teles M."/>
            <person name="MacKenzie S."/>
            <person name="Amaro C."/>
        </authorList>
    </citation>
    <scope>NUCLEOTIDE SEQUENCE</scope>
</reference>
<reference evidence="2" key="1">
    <citation type="submission" date="2014-11" db="EMBL/GenBank/DDBJ databases">
        <authorList>
            <person name="Amaro Gonzalez C."/>
        </authorList>
    </citation>
    <scope>NUCLEOTIDE SEQUENCE</scope>
</reference>